<feature type="transmembrane region" description="Helical" evidence="7">
    <location>
        <begin position="465"/>
        <end position="486"/>
    </location>
</feature>
<feature type="transmembrane region" description="Helical" evidence="7">
    <location>
        <begin position="394"/>
        <end position="414"/>
    </location>
</feature>
<feature type="transmembrane region" description="Helical" evidence="7">
    <location>
        <begin position="286"/>
        <end position="305"/>
    </location>
</feature>
<evidence type="ECO:0000256" key="1">
    <source>
        <dbReference type="ARBA" id="ARBA00004651"/>
    </source>
</evidence>
<sequence length="595" mass="63537">MAQTPRSEEFYTIIQDAMGSVGDCAIAERNEIYQYARQIVLNFEDPHDTSVVHRRSQDIKELEQAIVCVETEYVANRAPKLQPHRPIPLAPELVMDGGLVPNPDLDIVPATQPHERTTLFLRNIGSGGTVSIVKILIQLALLPLMAHLLGPKEFGVYALAVPVVAFLAAIADGGVGLSLARDRTNAPEVWSTAFWVLMGFGLVLSVVVIASGYLLSLASSEPQLNTLMFILAMSFPFFSLAVLPVARLTRSGNLVACAIADFTATVAGAACAVTLGVMGFGAKSLAFQFLTVYIVRAIILNLYAFERPAAIFRPSAMLSHLSSGGILMGGRVADLACRSGESVLFGNAFGAGVLGAYNFANQVPRFLFEAFSNPTWSALYAQTLSEQHERLLQIYYKVCRLMAFVTFPTAAVLTAASPEILAQALGPTWAQAGVFLQILAPGYALSTTASMGTALLLALNANLTFFLTTVLLGLGRVAAVATGHFLPAWESVWLVTISNVLYAVVVCGFVVRVADARLLTIGKEMAGSFVAALISGIVCWSVLHVAGNGLVVLCGAILAAAIAYFAAMFAIEGKNLRSEFTFLRSSMAGMIKKDR</sequence>
<reference evidence="9" key="1">
    <citation type="journal article" date="2019" name="Int. J. Syst. Evol. Microbiol.">
        <title>The Global Catalogue of Microorganisms (GCM) 10K type strain sequencing project: providing services to taxonomists for standard genome sequencing and annotation.</title>
        <authorList>
            <consortium name="The Broad Institute Genomics Platform"/>
            <consortium name="The Broad Institute Genome Sequencing Center for Infectious Disease"/>
            <person name="Wu L."/>
            <person name="Ma J."/>
        </authorList>
    </citation>
    <scope>NUCLEOTIDE SEQUENCE [LARGE SCALE GENOMIC DNA]</scope>
    <source>
        <strain evidence="9">CECT 7806</strain>
    </source>
</reference>
<evidence type="ECO:0000256" key="3">
    <source>
        <dbReference type="ARBA" id="ARBA00022475"/>
    </source>
</evidence>
<dbReference type="Pfam" id="PF13440">
    <property type="entry name" value="Polysacc_synt_3"/>
    <property type="match status" value="1"/>
</dbReference>
<keyword evidence="9" id="KW-1185">Reference proteome</keyword>
<dbReference type="EMBL" id="JAUFPT010000041">
    <property type="protein sequence ID" value="MDN3571606.1"/>
    <property type="molecule type" value="Genomic_DNA"/>
</dbReference>
<feature type="transmembrane region" description="Helical" evidence="7">
    <location>
        <begin position="156"/>
        <end position="180"/>
    </location>
</feature>
<comment type="similarity">
    <text evidence="2">Belongs to the polysaccharide synthase family.</text>
</comment>
<evidence type="ECO:0000256" key="5">
    <source>
        <dbReference type="ARBA" id="ARBA00022989"/>
    </source>
</evidence>
<keyword evidence="4 7" id="KW-0812">Transmembrane</keyword>
<accession>A0ABT8AQ92</accession>
<dbReference type="Proteomes" id="UP001244297">
    <property type="component" value="Unassembled WGS sequence"/>
</dbReference>
<evidence type="ECO:0000256" key="6">
    <source>
        <dbReference type="ARBA" id="ARBA00023136"/>
    </source>
</evidence>
<gene>
    <name evidence="8" type="ORF">QWZ18_13350</name>
</gene>
<organism evidence="8 9">
    <name type="scientific">Methylobacterium longum</name>
    <dbReference type="NCBI Taxonomy" id="767694"/>
    <lineage>
        <taxon>Bacteria</taxon>
        <taxon>Pseudomonadati</taxon>
        <taxon>Pseudomonadota</taxon>
        <taxon>Alphaproteobacteria</taxon>
        <taxon>Hyphomicrobiales</taxon>
        <taxon>Methylobacteriaceae</taxon>
        <taxon>Methylobacterium</taxon>
    </lineage>
</organism>
<feature type="transmembrane region" description="Helical" evidence="7">
    <location>
        <begin position="526"/>
        <end position="543"/>
    </location>
</feature>
<evidence type="ECO:0000256" key="4">
    <source>
        <dbReference type="ARBA" id="ARBA00022692"/>
    </source>
</evidence>
<comment type="subcellular location">
    <subcellularLocation>
        <location evidence="1">Cell membrane</location>
        <topology evidence="1">Multi-pass membrane protein</topology>
    </subcellularLocation>
</comment>
<dbReference type="RefSeq" id="WP_243987087.1">
    <property type="nucleotide sequence ID" value="NZ_JAUFPT010000041.1"/>
</dbReference>
<feature type="transmembrane region" description="Helical" evidence="7">
    <location>
        <begin position="492"/>
        <end position="514"/>
    </location>
</feature>
<evidence type="ECO:0000256" key="7">
    <source>
        <dbReference type="SAM" id="Phobius"/>
    </source>
</evidence>
<evidence type="ECO:0000256" key="2">
    <source>
        <dbReference type="ARBA" id="ARBA00007430"/>
    </source>
</evidence>
<feature type="transmembrane region" description="Helical" evidence="7">
    <location>
        <begin position="258"/>
        <end position="280"/>
    </location>
</feature>
<proteinExistence type="inferred from homology"/>
<name>A0ABT8AQ92_9HYPH</name>
<dbReference type="PANTHER" id="PTHR30250:SF10">
    <property type="entry name" value="LIPOPOLYSACCHARIDE BIOSYNTHESIS PROTEIN WZXC"/>
    <property type="match status" value="1"/>
</dbReference>
<keyword evidence="6 7" id="KW-0472">Membrane</keyword>
<evidence type="ECO:0000313" key="8">
    <source>
        <dbReference type="EMBL" id="MDN3571606.1"/>
    </source>
</evidence>
<feature type="transmembrane region" description="Helical" evidence="7">
    <location>
        <begin position="434"/>
        <end position="458"/>
    </location>
</feature>
<keyword evidence="5 7" id="KW-1133">Transmembrane helix</keyword>
<feature type="transmembrane region" description="Helical" evidence="7">
    <location>
        <begin position="227"/>
        <end position="246"/>
    </location>
</feature>
<dbReference type="InterPro" id="IPR050833">
    <property type="entry name" value="Poly_Biosynth_Transport"/>
</dbReference>
<dbReference type="PANTHER" id="PTHR30250">
    <property type="entry name" value="PST FAMILY PREDICTED COLANIC ACID TRANSPORTER"/>
    <property type="match status" value="1"/>
</dbReference>
<feature type="transmembrane region" description="Helical" evidence="7">
    <location>
        <begin position="549"/>
        <end position="571"/>
    </location>
</feature>
<evidence type="ECO:0000313" key="9">
    <source>
        <dbReference type="Proteomes" id="UP001244297"/>
    </source>
</evidence>
<keyword evidence="3" id="KW-1003">Cell membrane</keyword>
<comment type="caution">
    <text evidence="8">The sequence shown here is derived from an EMBL/GenBank/DDBJ whole genome shotgun (WGS) entry which is preliminary data.</text>
</comment>
<protein>
    <submittedName>
        <fullName evidence="8">Oligosaccharide flippase family protein</fullName>
    </submittedName>
</protein>
<feature type="transmembrane region" description="Helical" evidence="7">
    <location>
        <begin position="192"/>
        <end position="215"/>
    </location>
</feature>